<sequence length="275" mass="31410">MTTHATYMGYRTDDFEHPFAKFFNDMIASIPANVAAALEHALPSSEALDFEEVTKMANKGYDSVENGYFMLPDGGLHVAVLTPMLHVTPPMWDWWFGWHGCQDNRYKLWHPAAHKSARWEDGREDEAYIGRTSIIEEYIGTSLEKAAIQFVHPTALGFSEEQIADKEEVVYICARLGYPHLPVDFGWLVHQVRKTAVGAEMRSRFWMGGKHIQLRGENKLVQLVSAVLPKIAHLPERQAKDLLQHCSEEMNHLAKILPDLYHEFHESNPLKTILT</sequence>
<evidence type="ECO:0000256" key="4">
    <source>
        <dbReference type="ARBA" id="ARBA00022833"/>
    </source>
</evidence>
<reference evidence="7 8" key="1">
    <citation type="submission" date="2020-08" db="EMBL/GenBank/DDBJ databases">
        <title>Genomic Encyclopedia of Type Strains, Phase IV (KMG-IV): sequencing the most valuable type-strain genomes for metagenomic binning, comparative biology and taxonomic classification.</title>
        <authorList>
            <person name="Goeker M."/>
        </authorList>
    </citation>
    <scope>NUCLEOTIDE SEQUENCE [LARGE SCALE GENOMIC DNA]</scope>
    <source>
        <strain evidence="7 8">DSM 17976</strain>
    </source>
</reference>
<keyword evidence="4" id="KW-0862">Zinc</keyword>
<keyword evidence="2" id="KW-0479">Metal-binding</keyword>
<evidence type="ECO:0000256" key="5">
    <source>
        <dbReference type="ARBA" id="ARBA00023459"/>
    </source>
</evidence>
<name>A0A7W5ZQB6_9BACT</name>
<dbReference type="RefSeq" id="WP_183978626.1">
    <property type="nucleotide sequence ID" value="NZ_JACIBY010000014.1"/>
</dbReference>
<gene>
    <name evidence="7" type="ORF">FHS57_005169</name>
</gene>
<protein>
    <recommendedName>
        <fullName evidence="6">DAPG hydrolase PhiG domain-containing protein</fullName>
    </recommendedName>
</protein>
<dbReference type="GO" id="GO:0016787">
    <property type="term" value="F:hydrolase activity"/>
    <property type="evidence" value="ECO:0007669"/>
    <property type="project" value="UniProtKB-KW"/>
</dbReference>
<organism evidence="7 8">
    <name type="scientific">Runella defluvii</name>
    <dbReference type="NCBI Taxonomy" id="370973"/>
    <lineage>
        <taxon>Bacteria</taxon>
        <taxon>Pseudomonadati</taxon>
        <taxon>Bacteroidota</taxon>
        <taxon>Cytophagia</taxon>
        <taxon>Cytophagales</taxon>
        <taxon>Spirosomataceae</taxon>
        <taxon>Runella</taxon>
    </lineage>
</organism>
<evidence type="ECO:0000313" key="8">
    <source>
        <dbReference type="Proteomes" id="UP000541352"/>
    </source>
</evidence>
<dbReference type="EMBL" id="JACIBY010000014">
    <property type="protein sequence ID" value="MBB3841148.1"/>
    <property type="molecule type" value="Genomic_DNA"/>
</dbReference>
<dbReference type="Proteomes" id="UP000541352">
    <property type="component" value="Unassembled WGS sequence"/>
</dbReference>
<evidence type="ECO:0000256" key="3">
    <source>
        <dbReference type="ARBA" id="ARBA00022801"/>
    </source>
</evidence>
<dbReference type="AlphaFoldDB" id="A0A7W5ZQB6"/>
<dbReference type="InterPro" id="IPR041526">
    <property type="entry name" value="DAPG_hydrolase"/>
</dbReference>
<evidence type="ECO:0000313" key="7">
    <source>
        <dbReference type="EMBL" id="MBB3841148.1"/>
    </source>
</evidence>
<comment type="caution">
    <text evidence="7">The sequence shown here is derived from an EMBL/GenBank/DDBJ whole genome shotgun (WGS) entry which is preliminary data.</text>
</comment>
<dbReference type="GO" id="GO:0046872">
    <property type="term" value="F:metal ion binding"/>
    <property type="evidence" value="ECO:0007669"/>
    <property type="project" value="UniProtKB-KW"/>
</dbReference>
<dbReference type="Pfam" id="PF18089">
    <property type="entry name" value="DAPG_hydrolase"/>
    <property type="match status" value="1"/>
</dbReference>
<evidence type="ECO:0000259" key="6">
    <source>
        <dbReference type="Pfam" id="PF18089"/>
    </source>
</evidence>
<comment type="cofactor">
    <cofactor evidence="1">
        <name>Zn(2+)</name>
        <dbReference type="ChEBI" id="CHEBI:29105"/>
    </cofactor>
</comment>
<feature type="domain" description="DAPG hydrolase PhiG" evidence="6">
    <location>
        <begin position="49"/>
        <end position="261"/>
    </location>
</feature>
<keyword evidence="8" id="KW-1185">Reference proteome</keyword>
<evidence type="ECO:0000256" key="2">
    <source>
        <dbReference type="ARBA" id="ARBA00022723"/>
    </source>
</evidence>
<evidence type="ECO:0000256" key="1">
    <source>
        <dbReference type="ARBA" id="ARBA00001947"/>
    </source>
</evidence>
<accession>A0A7W5ZQB6</accession>
<proteinExistence type="inferred from homology"/>
<keyword evidence="3" id="KW-0378">Hydrolase</keyword>
<comment type="similarity">
    <text evidence="5">Belongs to the DAPG/phloretin hydrolase family.</text>
</comment>